<feature type="region of interest" description="Disordered" evidence="3">
    <location>
        <begin position="1"/>
        <end position="96"/>
    </location>
</feature>
<dbReference type="AlphaFoldDB" id="A0A0L0CPP7"/>
<dbReference type="EMBL" id="JRES01000093">
    <property type="protein sequence ID" value="KNC34157.1"/>
    <property type="molecule type" value="Genomic_DNA"/>
</dbReference>
<evidence type="ECO:0000259" key="4">
    <source>
        <dbReference type="PROSITE" id="PS50002"/>
    </source>
</evidence>
<feature type="non-terminal residue" evidence="5">
    <location>
        <position position="286"/>
    </location>
</feature>
<keyword evidence="1 2" id="KW-0728">SH3 domain</keyword>
<protein>
    <recommendedName>
        <fullName evidence="4">SH3 domain-containing protein</fullName>
    </recommendedName>
</protein>
<gene>
    <name evidence="5" type="ORF">FF38_00937</name>
</gene>
<keyword evidence="6" id="KW-1185">Reference proteome</keyword>
<feature type="non-terminal residue" evidence="5">
    <location>
        <position position="1"/>
    </location>
</feature>
<evidence type="ECO:0000313" key="5">
    <source>
        <dbReference type="EMBL" id="KNC34157.1"/>
    </source>
</evidence>
<dbReference type="InterPro" id="IPR036028">
    <property type="entry name" value="SH3-like_dom_sf"/>
</dbReference>
<dbReference type="GO" id="GO:0030833">
    <property type="term" value="P:regulation of actin filament polymerization"/>
    <property type="evidence" value="ECO:0007669"/>
    <property type="project" value="TreeGrafter"/>
</dbReference>
<comment type="caution">
    <text evidence="5">The sequence shown here is derived from an EMBL/GenBank/DDBJ whole genome shotgun (WGS) entry which is preliminary data.</text>
</comment>
<dbReference type="PROSITE" id="PS50002">
    <property type="entry name" value="SH3"/>
    <property type="match status" value="2"/>
</dbReference>
<evidence type="ECO:0000313" key="6">
    <source>
        <dbReference type="Proteomes" id="UP000037069"/>
    </source>
</evidence>
<dbReference type="PRINTS" id="PR00452">
    <property type="entry name" value="SH3DOMAIN"/>
</dbReference>
<dbReference type="STRING" id="7375.A0A0L0CPP7"/>
<dbReference type="PANTHER" id="PTHR10829">
    <property type="entry name" value="CORTACTIN AND DREBRIN"/>
    <property type="match status" value="1"/>
</dbReference>
<dbReference type="PRINTS" id="PR00499">
    <property type="entry name" value="P67PHOX"/>
</dbReference>
<dbReference type="GO" id="GO:0030864">
    <property type="term" value="C:cortical actin cytoskeleton"/>
    <property type="evidence" value="ECO:0007669"/>
    <property type="project" value="TreeGrafter"/>
</dbReference>
<dbReference type="SUPFAM" id="SSF50044">
    <property type="entry name" value="SH3-domain"/>
    <property type="match status" value="2"/>
</dbReference>
<feature type="domain" description="SH3" evidence="4">
    <location>
        <begin position="160"/>
        <end position="219"/>
    </location>
</feature>
<evidence type="ECO:0000256" key="2">
    <source>
        <dbReference type="PROSITE-ProRule" id="PRU00192"/>
    </source>
</evidence>
<accession>A0A0L0CPP7</accession>
<dbReference type="Proteomes" id="UP000037069">
    <property type="component" value="Unassembled WGS sequence"/>
</dbReference>
<evidence type="ECO:0000256" key="1">
    <source>
        <dbReference type="ARBA" id="ARBA00022443"/>
    </source>
</evidence>
<dbReference type="GO" id="GO:0005884">
    <property type="term" value="C:actin filament"/>
    <property type="evidence" value="ECO:0007669"/>
    <property type="project" value="TreeGrafter"/>
</dbReference>
<dbReference type="SMART" id="SM00326">
    <property type="entry name" value="SH3"/>
    <property type="match status" value="2"/>
</dbReference>
<feature type="domain" description="SH3" evidence="4">
    <location>
        <begin position="85"/>
        <end position="145"/>
    </location>
</feature>
<dbReference type="PANTHER" id="PTHR10829:SF25">
    <property type="entry name" value="DREBRIN-LIKE PROTEIN"/>
    <property type="match status" value="1"/>
</dbReference>
<sequence>RISKSEDSSTPAPAKETKEPANVSGFAARFAAKEQPKAESKAEPVEEPEEEEPEAPAPPQPKRNPEPVREPEPKAEPEPEPELESEGLVGHALQDYEAGDDDEISFKEGEDITGIDEVDENWYIGRNKAGKVGMFPAMYVQLAGKSAPSATASALTESEPKSKSAIAVYDYAAGDEDELSFDEGETITQIQEVSPEWWSESNINARMADNSVVTAIITKFNQSKDTKYLTNAIKGVPVADRVQLYIILFENTTSKVRKRGILSKATAELPNIPELWSKWIEFEKLE</sequence>
<dbReference type="InterPro" id="IPR001452">
    <property type="entry name" value="SH3_domain"/>
</dbReference>
<organism evidence="5 6">
    <name type="scientific">Lucilia cuprina</name>
    <name type="common">Green bottle fly</name>
    <name type="synonym">Australian sheep blowfly</name>
    <dbReference type="NCBI Taxonomy" id="7375"/>
    <lineage>
        <taxon>Eukaryota</taxon>
        <taxon>Metazoa</taxon>
        <taxon>Ecdysozoa</taxon>
        <taxon>Arthropoda</taxon>
        <taxon>Hexapoda</taxon>
        <taxon>Insecta</taxon>
        <taxon>Pterygota</taxon>
        <taxon>Neoptera</taxon>
        <taxon>Endopterygota</taxon>
        <taxon>Diptera</taxon>
        <taxon>Brachycera</taxon>
        <taxon>Muscomorpha</taxon>
        <taxon>Oestroidea</taxon>
        <taxon>Calliphoridae</taxon>
        <taxon>Luciliinae</taxon>
        <taxon>Lucilia</taxon>
    </lineage>
</organism>
<feature type="compositionally biased region" description="Basic and acidic residues" evidence="3">
    <location>
        <begin position="31"/>
        <end position="44"/>
    </location>
</feature>
<reference evidence="5 6" key="1">
    <citation type="journal article" date="2015" name="Nat. Commun.">
        <title>Lucilia cuprina genome unlocks parasitic fly biology to underpin future interventions.</title>
        <authorList>
            <person name="Anstead C.A."/>
            <person name="Korhonen P.K."/>
            <person name="Young N.D."/>
            <person name="Hall R.S."/>
            <person name="Jex A.R."/>
            <person name="Murali S.C."/>
            <person name="Hughes D.S."/>
            <person name="Lee S.F."/>
            <person name="Perry T."/>
            <person name="Stroehlein A.J."/>
            <person name="Ansell B.R."/>
            <person name="Breugelmans B."/>
            <person name="Hofmann A."/>
            <person name="Qu J."/>
            <person name="Dugan S."/>
            <person name="Lee S.L."/>
            <person name="Chao H."/>
            <person name="Dinh H."/>
            <person name="Han Y."/>
            <person name="Doddapaneni H.V."/>
            <person name="Worley K.C."/>
            <person name="Muzny D.M."/>
            <person name="Ioannidis P."/>
            <person name="Waterhouse R.M."/>
            <person name="Zdobnov E.M."/>
            <person name="James P.J."/>
            <person name="Bagnall N.H."/>
            <person name="Kotze A.C."/>
            <person name="Gibbs R.A."/>
            <person name="Richards S."/>
            <person name="Batterham P."/>
            <person name="Gasser R.B."/>
        </authorList>
    </citation>
    <scope>NUCLEOTIDE SEQUENCE [LARGE SCALE GENOMIC DNA]</scope>
    <source>
        <strain evidence="5 6">LS</strain>
        <tissue evidence="5">Full body</tissue>
    </source>
</reference>
<feature type="compositionally biased region" description="Acidic residues" evidence="3">
    <location>
        <begin position="45"/>
        <end position="54"/>
    </location>
</feature>
<name>A0A0L0CPP7_LUCCU</name>
<evidence type="ECO:0000256" key="3">
    <source>
        <dbReference type="SAM" id="MobiDB-lite"/>
    </source>
</evidence>
<dbReference type="Pfam" id="PF00018">
    <property type="entry name" value="SH3_1"/>
    <property type="match status" value="2"/>
</dbReference>
<dbReference type="Gene3D" id="2.30.30.40">
    <property type="entry name" value="SH3 Domains"/>
    <property type="match status" value="2"/>
</dbReference>
<proteinExistence type="predicted"/>
<feature type="compositionally biased region" description="Basic and acidic residues" evidence="3">
    <location>
        <begin position="63"/>
        <end position="77"/>
    </location>
</feature>
<dbReference type="GO" id="GO:0051015">
    <property type="term" value="F:actin filament binding"/>
    <property type="evidence" value="ECO:0007669"/>
    <property type="project" value="TreeGrafter"/>
</dbReference>